<gene>
    <name evidence="2" type="ORF">HQ945_19370</name>
</gene>
<reference evidence="2 3" key="1">
    <citation type="submission" date="2020-05" db="EMBL/GenBank/DDBJ databases">
        <authorList>
            <person name="Kim M.K."/>
        </authorList>
    </citation>
    <scope>NUCLEOTIDE SEQUENCE [LARGE SCALE GENOMIC DNA]</scope>
    <source>
        <strain evidence="2 3">BT25</strain>
    </source>
</reference>
<evidence type="ECO:0000259" key="1">
    <source>
        <dbReference type="SMART" id="SM00421"/>
    </source>
</evidence>
<feature type="domain" description="HTH luxR-type" evidence="1">
    <location>
        <begin position="326"/>
        <end position="383"/>
    </location>
</feature>
<evidence type="ECO:0000313" key="2">
    <source>
        <dbReference type="EMBL" id="NTS33420.1"/>
    </source>
</evidence>
<comment type="caution">
    <text evidence="2">The sequence shown here is derived from an EMBL/GenBank/DDBJ whole genome shotgun (WGS) entry which is preliminary data.</text>
</comment>
<proteinExistence type="predicted"/>
<dbReference type="EMBL" id="JABUMX010000005">
    <property type="protein sequence ID" value="NTS33420.1"/>
    <property type="molecule type" value="Genomic_DNA"/>
</dbReference>
<dbReference type="InterPro" id="IPR036388">
    <property type="entry name" value="WH-like_DNA-bd_sf"/>
</dbReference>
<dbReference type="Proteomes" id="UP000550508">
    <property type="component" value="Unassembled WGS sequence"/>
</dbReference>
<dbReference type="SMART" id="SM00421">
    <property type="entry name" value="HTH_LUXR"/>
    <property type="match status" value="1"/>
</dbReference>
<organism evidence="2 3">
    <name type="scientific">Phyllobacterium pellucidum</name>
    <dbReference type="NCBI Taxonomy" id="2740464"/>
    <lineage>
        <taxon>Bacteria</taxon>
        <taxon>Pseudomonadati</taxon>
        <taxon>Pseudomonadota</taxon>
        <taxon>Alphaproteobacteria</taxon>
        <taxon>Hyphomicrobiales</taxon>
        <taxon>Phyllobacteriaceae</taxon>
        <taxon>Phyllobacterium</taxon>
    </lineage>
</organism>
<keyword evidence="3" id="KW-1185">Reference proteome</keyword>
<dbReference type="GO" id="GO:0003677">
    <property type="term" value="F:DNA binding"/>
    <property type="evidence" value="ECO:0007669"/>
    <property type="project" value="InterPro"/>
</dbReference>
<dbReference type="Pfam" id="PF00196">
    <property type="entry name" value="GerE"/>
    <property type="match status" value="1"/>
</dbReference>
<dbReference type="InterPro" id="IPR000792">
    <property type="entry name" value="Tscrpt_reg_LuxR_C"/>
</dbReference>
<dbReference type="Gene3D" id="1.10.10.10">
    <property type="entry name" value="Winged helix-like DNA-binding domain superfamily/Winged helix DNA-binding domain"/>
    <property type="match status" value="1"/>
</dbReference>
<dbReference type="InterPro" id="IPR016032">
    <property type="entry name" value="Sig_transdc_resp-reg_C-effctor"/>
</dbReference>
<dbReference type="AlphaFoldDB" id="A0A849VZX5"/>
<evidence type="ECO:0000313" key="3">
    <source>
        <dbReference type="Proteomes" id="UP000550508"/>
    </source>
</evidence>
<dbReference type="GO" id="GO:0006355">
    <property type="term" value="P:regulation of DNA-templated transcription"/>
    <property type="evidence" value="ECO:0007669"/>
    <property type="project" value="InterPro"/>
</dbReference>
<dbReference type="RefSeq" id="WP_174208417.1">
    <property type="nucleotide sequence ID" value="NZ_JABUMX010000005.1"/>
</dbReference>
<accession>A0A849VZX5</accession>
<sequence length="392" mass="43013">MLFVYQYGARTRIVHMSEIEGFSTLVGKIYDAALNPDLWPRVFDLACGFIGGCSANLISHSAVGKNPDFYFAANQDPQYIQLYSDKYFKINPIFPTVIFFDVEETHWVPDVLPRQEFCRTRFFKEFLLPQGYMDGLFTNLEKTPTGCALFTVFRRMSDGMVDDRMRQRFDLIVPHVRRALLIGRVIDLKKVEAAALADSLDTLASAMFMVDGTGRVVHANVSGHIMVAEASVVRARKGRLGAIDQAADRALLDSFNASGGGDATLGRRGIAVPLRAHNGERYVANVLTLTSGARRRAGISYEAVATVFIHKAALDLPSPPEAVAQEFRLTPAELRVLFAIIEVGGVADVAAVLGLSEATVKTHLQRLFHKTGSARQSDLVKLVAGYSNALVG</sequence>
<name>A0A849VZX5_9HYPH</name>
<protein>
    <submittedName>
        <fullName evidence="2">LuxR family transcriptional regulator</fullName>
    </submittedName>
</protein>
<dbReference type="SUPFAM" id="SSF46894">
    <property type="entry name" value="C-terminal effector domain of the bipartite response regulators"/>
    <property type="match status" value="1"/>
</dbReference>